<evidence type="ECO:0000256" key="1">
    <source>
        <dbReference type="SAM" id="MobiDB-lite"/>
    </source>
</evidence>
<dbReference type="AlphaFoldDB" id="A0A915M4E3"/>
<dbReference type="Proteomes" id="UP000887561">
    <property type="component" value="Unplaced"/>
</dbReference>
<organism evidence="2 3">
    <name type="scientific">Meloidogyne javanica</name>
    <name type="common">Root-knot nematode worm</name>
    <dbReference type="NCBI Taxonomy" id="6303"/>
    <lineage>
        <taxon>Eukaryota</taxon>
        <taxon>Metazoa</taxon>
        <taxon>Ecdysozoa</taxon>
        <taxon>Nematoda</taxon>
        <taxon>Chromadorea</taxon>
        <taxon>Rhabditida</taxon>
        <taxon>Tylenchina</taxon>
        <taxon>Tylenchomorpha</taxon>
        <taxon>Tylenchoidea</taxon>
        <taxon>Meloidogynidae</taxon>
        <taxon>Meloidogyninae</taxon>
        <taxon>Meloidogyne</taxon>
        <taxon>Meloidogyne incognita group</taxon>
    </lineage>
</organism>
<proteinExistence type="predicted"/>
<evidence type="ECO:0000313" key="2">
    <source>
        <dbReference type="Proteomes" id="UP000887561"/>
    </source>
</evidence>
<name>A0A915M4E3_MELJA</name>
<feature type="region of interest" description="Disordered" evidence="1">
    <location>
        <begin position="1"/>
        <end position="97"/>
    </location>
</feature>
<feature type="compositionally biased region" description="Polar residues" evidence="1">
    <location>
        <begin position="73"/>
        <end position="83"/>
    </location>
</feature>
<feature type="compositionally biased region" description="Polar residues" evidence="1">
    <location>
        <begin position="50"/>
        <end position="60"/>
    </location>
</feature>
<reference evidence="3" key="1">
    <citation type="submission" date="2022-11" db="UniProtKB">
        <authorList>
            <consortium name="WormBaseParasite"/>
        </authorList>
    </citation>
    <scope>IDENTIFICATION</scope>
</reference>
<feature type="compositionally biased region" description="Basic and acidic residues" evidence="1">
    <location>
        <begin position="23"/>
        <end position="35"/>
    </location>
</feature>
<evidence type="ECO:0000313" key="3">
    <source>
        <dbReference type="WBParaSite" id="scaffold25348_cov158.g20374"/>
    </source>
</evidence>
<keyword evidence="2" id="KW-1185">Reference proteome</keyword>
<dbReference type="WBParaSite" id="scaffold25348_cov158.g20374">
    <property type="protein sequence ID" value="scaffold25348_cov158.g20374"/>
    <property type="gene ID" value="scaffold25348_cov158.g20374"/>
</dbReference>
<sequence>MRNNTLLCQKSREGKRMKKELKTRRTEPARQELANKRKQKQQTSASASQHGSIAQQTIASNDGLPLLSPFCGPQQNPAASTSIQQQEEELEEVENQE</sequence>
<accession>A0A915M4E3</accession>
<feature type="compositionally biased region" description="Acidic residues" evidence="1">
    <location>
        <begin position="86"/>
        <end position="97"/>
    </location>
</feature>
<feature type="compositionally biased region" description="Basic residues" evidence="1">
    <location>
        <begin position="13"/>
        <end position="22"/>
    </location>
</feature>
<protein>
    <submittedName>
        <fullName evidence="3">Uncharacterized protein</fullName>
    </submittedName>
</protein>